<comment type="caution">
    <text evidence="1">The sequence shown here is derived from an EMBL/GenBank/DDBJ whole genome shotgun (WGS) entry which is preliminary data.</text>
</comment>
<dbReference type="RefSeq" id="WP_026420318.1">
    <property type="nucleotide sequence ID" value="NZ_AUBJ02000001.1"/>
</dbReference>
<gene>
    <name evidence="1" type="ORF">G443_000948</name>
</gene>
<dbReference type="Proteomes" id="UP000791080">
    <property type="component" value="Unassembled WGS sequence"/>
</dbReference>
<keyword evidence="2" id="KW-1185">Reference proteome</keyword>
<evidence type="ECO:0000313" key="2">
    <source>
        <dbReference type="Proteomes" id="UP000791080"/>
    </source>
</evidence>
<sequence length="123" mass="13196">MASVTVSDDEVVVRFNAAEVPLVARRVVTIPLSAIRDVTVVEKSLSTKGARRAGMFVTGVMKVGMWGTGTGIQQLVSVRRGTPALRIILDKYDAGLRIDEVMVSTPDAPSVAGDITRRRATSR</sequence>
<name>A0ABT1JE38_ACTCY</name>
<evidence type="ECO:0000313" key="1">
    <source>
        <dbReference type="EMBL" id="MCP2330678.1"/>
    </source>
</evidence>
<dbReference type="EMBL" id="AUBJ02000001">
    <property type="protein sequence ID" value="MCP2330678.1"/>
    <property type="molecule type" value="Genomic_DNA"/>
</dbReference>
<proteinExistence type="predicted"/>
<reference evidence="1 2" key="1">
    <citation type="submission" date="2022-06" db="EMBL/GenBank/DDBJ databases">
        <title>Genomic Encyclopedia of Type Strains, Phase I: the one thousand microbial genomes (KMG-I) project.</title>
        <authorList>
            <person name="Kyrpides N."/>
        </authorList>
    </citation>
    <scope>NUCLEOTIDE SEQUENCE [LARGE SCALE GENOMIC DNA]</scope>
    <source>
        <strain evidence="1 2">DSM 43889</strain>
    </source>
</reference>
<organism evidence="1 2">
    <name type="scientific">Actinoalloteichus caeruleus DSM 43889</name>
    <dbReference type="NCBI Taxonomy" id="1120930"/>
    <lineage>
        <taxon>Bacteria</taxon>
        <taxon>Bacillati</taxon>
        <taxon>Actinomycetota</taxon>
        <taxon>Actinomycetes</taxon>
        <taxon>Pseudonocardiales</taxon>
        <taxon>Pseudonocardiaceae</taxon>
        <taxon>Actinoalloteichus</taxon>
        <taxon>Actinoalloteichus cyanogriseus</taxon>
    </lineage>
</organism>
<protein>
    <submittedName>
        <fullName evidence="1">Uncharacterized protein</fullName>
    </submittedName>
</protein>
<accession>A0ABT1JE38</accession>